<comment type="caution">
    <text evidence="1">The sequence shown here is derived from an EMBL/GenBank/DDBJ whole genome shotgun (WGS) entry which is preliminary data.</text>
</comment>
<dbReference type="RefSeq" id="WP_317516656.1">
    <property type="nucleotide sequence ID" value="NZ_JAPTHD010000003.1"/>
</dbReference>
<evidence type="ECO:0000313" key="2">
    <source>
        <dbReference type="Proteomes" id="UP001185984"/>
    </source>
</evidence>
<name>A0ABU3ZW59_9SPHN</name>
<accession>A0ABU3ZW59</accession>
<organism evidence="1 2">
    <name type="scientific">Sphingobium naphthae</name>
    <dbReference type="NCBI Taxonomy" id="1886786"/>
    <lineage>
        <taxon>Bacteria</taxon>
        <taxon>Pseudomonadati</taxon>
        <taxon>Pseudomonadota</taxon>
        <taxon>Alphaproteobacteria</taxon>
        <taxon>Sphingomonadales</taxon>
        <taxon>Sphingomonadaceae</taxon>
        <taxon>Sphingobium</taxon>
    </lineage>
</organism>
<reference evidence="2" key="1">
    <citation type="journal article" date="2022" name="J Environ Chem Eng">
        <title>Biodegradation of petroleum oil using a constructed nonpathogenic and heavy metal-tolerant bacterial consortium isolated from marine sponges.</title>
        <authorList>
            <person name="Dechsakulwatana C."/>
            <person name="Rungsihiranrut A."/>
            <person name="Muangchinda C."/>
            <person name="Ningthoujam R."/>
            <person name="Klankeo P."/>
            <person name="Pinyakong O."/>
        </authorList>
    </citation>
    <scope>NUCLEOTIDE SEQUENCE [LARGE SCALE GENOMIC DNA]</scope>
    <source>
        <strain evidence="2">MO2-4</strain>
    </source>
</reference>
<dbReference type="Proteomes" id="UP001185984">
    <property type="component" value="Unassembled WGS sequence"/>
</dbReference>
<keyword evidence="2" id="KW-1185">Reference proteome</keyword>
<dbReference type="EMBL" id="JAPTHD010000003">
    <property type="protein sequence ID" value="MDV5823752.1"/>
    <property type="molecule type" value="Genomic_DNA"/>
</dbReference>
<gene>
    <name evidence="1" type="ORF">O0R41_09105</name>
</gene>
<sequence length="66" mass="7506">MAERIIEITYEPFGAGFDVKVIPRVEGEELDAEFPTHKRARGWASGLRMTRGWRIVDRTGVGVDMK</sequence>
<proteinExistence type="predicted"/>
<protein>
    <submittedName>
        <fullName evidence="1">Uncharacterized protein</fullName>
    </submittedName>
</protein>
<evidence type="ECO:0000313" key="1">
    <source>
        <dbReference type="EMBL" id="MDV5823752.1"/>
    </source>
</evidence>